<dbReference type="EMBL" id="JARJLR010000401">
    <property type="protein sequence ID" value="MDF3844775.1"/>
    <property type="molecule type" value="Genomic_DNA"/>
</dbReference>
<dbReference type="GO" id="GO:0043683">
    <property type="term" value="P:type IV pilus assembly"/>
    <property type="evidence" value="ECO:0007669"/>
    <property type="project" value="InterPro"/>
</dbReference>
<comment type="caution">
    <text evidence="2">The sequence shown here is derived from an EMBL/GenBank/DDBJ whole genome shotgun (WGS) entry which is preliminary data.</text>
</comment>
<dbReference type="Pfam" id="PF07963">
    <property type="entry name" value="N_methyl"/>
    <property type="match status" value="1"/>
</dbReference>
<dbReference type="InterPro" id="IPR032092">
    <property type="entry name" value="PilW"/>
</dbReference>
<keyword evidence="1" id="KW-0812">Transmembrane</keyword>
<accession>A0AAW6PDM9</accession>
<protein>
    <submittedName>
        <fullName evidence="2">PilW family protein</fullName>
    </submittedName>
</protein>
<evidence type="ECO:0000313" key="2">
    <source>
        <dbReference type="EMBL" id="MDF3844775.1"/>
    </source>
</evidence>
<evidence type="ECO:0000313" key="3">
    <source>
        <dbReference type="Proteomes" id="UP001220662"/>
    </source>
</evidence>
<dbReference type="InterPro" id="IPR012902">
    <property type="entry name" value="N_methyl_site"/>
</dbReference>
<reference evidence="2" key="1">
    <citation type="submission" date="2023-03" db="EMBL/GenBank/DDBJ databases">
        <title>Draft assemblies of triclosan tolerant bacteria isolated from returned activated sludge.</title>
        <authorList>
            <person name="Van Hamelsveld S."/>
        </authorList>
    </citation>
    <scope>NUCLEOTIDE SEQUENCE</scope>
    <source>
        <strain evidence="2">GW210015_S63</strain>
    </source>
</reference>
<dbReference type="Pfam" id="PF16074">
    <property type="entry name" value="PilW"/>
    <property type="match status" value="1"/>
</dbReference>
<dbReference type="RefSeq" id="WP_043273644.1">
    <property type="nucleotide sequence ID" value="NZ_JARJLR010000401.1"/>
</dbReference>
<feature type="transmembrane region" description="Helical" evidence="1">
    <location>
        <begin position="7"/>
        <end position="32"/>
    </location>
</feature>
<name>A0AAW6PDM9_9PSED</name>
<evidence type="ECO:0000256" key="1">
    <source>
        <dbReference type="SAM" id="Phobius"/>
    </source>
</evidence>
<dbReference type="NCBIfam" id="TIGR02532">
    <property type="entry name" value="IV_pilin_GFxxxE"/>
    <property type="match status" value="1"/>
</dbReference>
<dbReference type="PROSITE" id="PS00409">
    <property type="entry name" value="PROKAR_NTER_METHYL"/>
    <property type="match status" value="1"/>
</dbReference>
<proteinExistence type="predicted"/>
<dbReference type="Proteomes" id="UP001220662">
    <property type="component" value="Unassembled WGS sequence"/>
</dbReference>
<keyword evidence="1" id="KW-0472">Membrane</keyword>
<organism evidence="2 3">
    <name type="scientific">Pseudomonas citronellolis</name>
    <dbReference type="NCBI Taxonomy" id="53408"/>
    <lineage>
        <taxon>Bacteria</taxon>
        <taxon>Pseudomonadati</taxon>
        <taxon>Pseudomonadota</taxon>
        <taxon>Gammaproteobacteria</taxon>
        <taxon>Pseudomonadales</taxon>
        <taxon>Pseudomonadaceae</taxon>
        <taxon>Pseudomonas</taxon>
    </lineage>
</organism>
<sequence length="259" mass="28439">MQKRQQGLSLIELMVALTVSSFLIIGIVQIFIDNKNTFVFQQAQTENQENSRYTFLLLDQELSKTGYRRQPDRGFDTSFPAADSSSGAPEGCAFAKGQTVTLASDSGICIRYEPRDPDERNCLGAKPADGTVPDEPYTTSTLTVMEKFFIEDNELKCAAGEDEPGTILRGVADIQFEYGVGPQTDERQVDTYTTSPGTQPIRAVRYAALMVSSVNARQGMDSATLTQWKARYPDSGIGTDSGQLYQIAQGSITLRNLMP</sequence>
<dbReference type="AlphaFoldDB" id="A0AAW6PDM9"/>
<keyword evidence="1" id="KW-1133">Transmembrane helix</keyword>
<gene>
    <name evidence="2" type="ORF">P3W55_23955</name>
</gene>